<feature type="compositionally biased region" description="Basic and acidic residues" evidence="1">
    <location>
        <begin position="132"/>
        <end position="141"/>
    </location>
</feature>
<evidence type="ECO:0000313" key="3">
    <source>
        <dbReference type="EMBL" id="MEY6432337.1"/>
    </source>
</evidence>
<dbReference type="EMBL" id="JBDKXB010000007">
    <property type="protein sequence ID" value="MEY6432337.1"/>
    <property type="molecule type" value="Genomic_DNA"/>
</dbReference>
<accession>A0ABV4BDH4</accession>
<dbReference type="Proteomes" id="UP001564408">
    <property type="component" value="Unassembled WGS sequence"/>
</dbReference>
<dbReference type="Pfam" id="PF07940">
    <property type="entry name" value="Hepar_II_III_C"/>
    <property type="match status" value="1"/>
</dbReference>
<organism evidence="3 4">
    <name type="scientific">Thioalkalicoccus limnaeus</name>
    <dbReference type="NCBI Taxonomy" id="120681"/>
    <lineage>
        <taxon>Bacteria</taxon>
        <taxon>Pseudomonadati</taxon>
        <taxon>Pseudomonadota</taxon>
        <taxon>Gammaproteobacteria</taxon>
        <taxon>Chromatiales</taxon>
        <taxon>Chromatiaceae</taxon>
        <taxon>Thioalkalicoccus</taxon>
    </lineage>
</organism>
<dbReference type="Gene3D" id="2.70.98.70">
    <property type="match status" value="1"/>
</dbReference>
<keyword evidence="4" id="KW-1185">Reference proteome</keyword>
<dbReference type="RefSeq" id="WP_369666720.1">
    <property type="nucleotide sequence ID" value="NZ_JBDKXB010000007.1"/>
</dbReference>
<gene>
    <name evidence="3" type="ORF">ABC977_07955</name>
</gene>
<protein>
    <submittedName>
        <fullName evidence="3">Heparinase II/III-family protein</fullName>
    </submittedName>
</protein>
<feature type="domain" description="Heparinase II/III-like C-terminal" evidence="2">
    <location>
        <begin position="24"/>
        <end position="115"/>
    </location>
</feature>
<comment type="caution">
    <text evidence="3">The sequence shown here is derived from an EMBL/GenBank/DDBJ whole genome shotgun (WGS) entry which is preliminary data.</text>
</comment>
<proteinExistence type="predicted"/>
<feature type="region of interest" description="Disordered" evidence="1">
    <location>
        <begin position="87"/>
        <end position="112"/>
    </location>
</feature>
<dbReference type="InterPro" id="IPR012480">
    <property type="entry name" value="Hepar_II_III_C"/>
</dbReference>
<evidence type="ECO:0000256" key="1">
    <source>
        <dbReference type="SAM" id="MobiDB-lite"/>
    </source>
</evidence>
<evidence type="ECO:0000313" key="4">
    <source>
        <dbReference type="Proteomes" id="UP001564408"/>
    </source>
</evidence>
<sequence length="187" mass="20447">MPTPRPWSSPGPFSLALRRIVGWHADTLSFELSLFGQRTIVNGGTSRYGSGPERLAERSTAAHSTVQIDGADSSEVWGGFRVARRARPFRRKADSPPRTTGPRSGPKRQISMSRTLRIAFGPIVIRTPSWTDSREKRKPIFHEPSGTGQAPIDRRARPPCRPLCRLVPGPLGSPPHRLSAVGQVSAA</sequence>
<name>A0ABV4BDH4_9GAMM</name>
<feature type="region of interest" description="Disordered" evidence="1">
    <location>
        <begin position="129"/>
        <end position="187"/>
    </location>
</feature>
<reference evidence="3 4" key="1">
    <citation type="submission" date="2024-05" db="EMBL/GenBank/DDBJ databases">
        <title>Genome Sequence and Characterization of the New Strain Purple Sulfur Bacterium of Genus Thioalkalicoccus.</title>
        <authorList>
            <person name="Bryantseva I.A."/>
            <person name="Kyndt J.A."/>
            <person name="Imhoff J.F."/>
        </authorList>
    </citation>
    <scope>NUCLEOTIDE SEQUENCE [LARGE SCALE GENOMIC DNA]</scope>
    <source>
        <strain evidence="3 4">Um2</strain>
    </source>
</reference>
<evidence type="ECO:0000259" key="2">
    <source>
        <dbReference type="Pfam" id="PF07940"/>
    </source>
</evidence>